<keyword evidence="8" id="KW-1185">Reference proteome</keyword>
<proteinExistence type="inferred from homology"/>
<keyword evidence="2" id="KW-1277">Toxin-antitoxin system</keyword>
<evidence type="ECO:0000256" key="4">
    <source>
        <dbReference type="ARBA" id="ARBA00023125"/>
    </source>
</evidence>
<dbReference type="Pfam" id="PF08681">
    <property type="entry name" value="TacA1"/>
    <property type="match status" value="1"/>
</dbReference>
<evidence type="ECO:0000256" key="3">
    <source>
        <dbReference type="ARBA" id="ARBA00023015"/>
    </source>
</evidence>
<dbReference type="Gene3D" id="1.20.5.780">
    <property type="entry name" value="Single helix bin"/>
    <property type="match status" value="1"/>
</dbReference>
<dbReference type="PANTHER" id="PTHR35401:SF1">
    <property type="entry name" value="CYTOPLASMIC PROTEIN"/>
    <property type="match status" value="1"/>
</dbReference>
<accession>A0A9X5I706</accession>
<sequence>MPRETRDVTINIRAKQSQRDLIDLVAEIQGKSRSDFMLEAAYREAEAVLLDRKLFAVDEETFNQFLARLDAPPEQNEKLRALLETKAPWE</sequence>
<evidence type="ECO:0000313" key="8">
    <source>
        <dbReference type="Proteomes" id="UP000031532"/>
    </source>
</evidence>
<evidence type="ECO:0000313" key="7">
    <source>
        <dbReference type="EMBL" id="NHC37082.1"/>
    </source>
</evidence>
<dbReference type="GO" id="GO:0003677">
    <property type="term" value="F:DNA binding"/>
    <property type="evidence" value="ECO:0007669"/>
    <property type="project" value="UniProtKB-KW"/>
</dbReference>
<evidence type="ECO:0000256" key="1">
    <source>
        <dbReference type="ARBA" id="ARBA00022491"/>
    </source>
</evidence>
<evidence type="ECO:0000256" key="6">
    <source>
        <dbReference type="ARBA" id="ARBA00049988"/>
    </source>
</evidence>
<dbReference type="AlphaFoldDB" id="A0A9X5I706"/>
<dbReference type="SUPFAM" id="SSF47598">
    <property type="entry name" value="Ribbon-helix-helix"/>
    <property type="match status" value="1"/>
</dbReference>
<keyword evidence="4" id="KW-0238">DNA-binding</keyword>
<gene>
    <name evidence="7" type="ORF">QH73_0021005</name>
</gene>
<dbReference type="Proteomes" id="UP000031532">
    <property type="component" value="Unassembled WGS sequence"/>
</dbReference>
<name>A0A9X5I706_9CYAN</name>
<dbReference type="GO" id="GO:0006355">
    <property type="term" value="P:regulation of DNA-templated transcription"/>
    <property type="evidence" value="ECO:0007669"/>
    <property type="project" value="InterPro"/>
</dbReference>
<dbReference type="OrthoDB" id="559702at2"/>
<dbReference type="InterPro" id="IPR014795">
    <property type="entry name" value="TacA_1-like"/>
</dbReference>
<evidence type="ECO:0000256" key="5">
    <source>
        <dbReference type="ARBA" id="ARBA00023163"/>
    </source>
</evidence>
<keyword evidence="5" id="KW-0804">Transcription</keyword>
<protein>
    <submittedName>
        <fullName evidence="7">DUF1778 domain-containing protein</fullName>
    </submittedName>
</protein>
<comment type="similarity">
    <text evidence="6">Belongs to the TacA antitoxin family.</text>
</comment>
<reference evidence="7 8" key="1">
    <citation type="journal article" date="2015" name="Genome Announc.">
        <title>Draft Genome Sequence of the Terrestrial Cyanobacterium Scytonema millei VB511283, Isolated from Eastern India.</title>
        <authorList>
            <person name="Sen D."/>
            <person name="Chandrababunaidu M.M."/>
            <person name="Singh D."/>
            <person name="Sanghi N."/>
            <person name="Ghorai A."/>
            <person name="Mishra G.P."/>
            <person name="Madduluri M."/>
            <person name="Adhikary S.P."/>
            <person name="Tripathy S."/>
        </authorList>
    </citation>
    <scope>NUCLEOTIDE SEQUENCE [LARGE SCALE GENOMIC DNA]</scope>
    <source>
        <strain evidence="7 8">VB511283</strain>
    </source>
</reference>
<keyword evidence="3" id="KW-0805">Transcription regulation</keyword>
<dbReference type="RefSeq" id="WP_039713928.1">
    <property type="nucleotide sequence ID" value="NZ_JTJC03000006.1"/>
</dbReference>
<dbReference type="PANTHER" id="PTHR35401">
    <property type="entry name" value="COPG FAMILY HELIX-TURN-HELIX PROTEIN-RELATED-RELATED"/>
    <property type="match status" value="1"/>
</dbReference>
<organism evidence="7 8">
    <name type="scientific">Scytonema millei VB511283</name>
    <dbReference type="NCBI Taxonomy" id="1245923"/>
    <lineage>
        <taxon>Bacteria</taxon>
        <taxon>Bacillati</taxon>
        <taxon>Cyanobacteriota</taxon>
        <taxon>Cyanophyceae</taxon>
        <taxon>Nostocales</taxon>
        <taxon>Scytonemataceae</taxon>
        <taxon>Scytonema</taxon>
    </lineage>
</organism>
<comment type="caution">
    <text evidence="7">The sequence shown here is derived from an EMBL/GenBank/DDBJ whole genome shotgun (WGS) entry which is preliminary data.</text>
</comment>
<keyword evidence="1" id="KW-0678">Repressor</keyword>
<dbReference type="InterPro" id="IPR010985">
    <property type="entry name" value="Ribbon_hlx_hlx"/>
</dbReference>
<evidence type="ECO:0000256" key="2">
    <source>
        <dbReference type="ARBA" id="ARBA00022649"/>
    </source>
</evidence>
<dbReference type="EMBL" id="JTJC03000006">
    <property type="protein sequence ID" value="NHC37082.1"/>
    <property type="molecule type" value="Genomic_DNA"/>
</dbReference>